<reference evidence="2" key="1">
    <citation type="submission" date="2021-01" db="EMBL/GenBank/DDBJ databases">
        <authorList>
            <person name="Corre E."/>
            <person name="Pelletier E."/>
            <person name="Niang G."/>
            <person name="Scheremetjew M."/>
            <person name="Finn R."/>
            <person name="Kale V."/>
            <person name="Holt S."/>
            <person name="Cochrane G."/>
            <person name="Meng A."/>
            <person name="Brown T."/>
            <person name="Cohen L."/>
        </authorList>
    </citation>
    <scope>NUCLEOTIDE SEQUENCE</scope>
    <source>
        <strain evidence="2">CCMP1594</strain>
    </source>
</reference>
<feature type="region of interest" description="Disordered" evidence="1">
    <location>
        <begin position="91"/>
        <end position="119"/>
    </location>
</feature>
<evidence type="ECO:0000256" key="1">
    <source>
        <dbReference type="SAM" id="MobiDB-lite"/>
    </source>
</evidence>
<proteinExistence type="predicted"/>
<evidence type="ECO:0000313" key="2">
    <source>
        <dbReference type="EMBL" id="CAE0824697.1"/>
    </source>
</evidence>
<accession>A0A7S4LEV1</accession>
<organism evidence="2">
    <name type="scientific">Eutreptiella gymnastica</name>
    <dbReference type="NCBI Taxonomy" id="73025"/>
    <lineage>
        <taxon>Eukaryota</taxon>
        <taxon>Discoba</taxon>
        <taxon>Euglenozoa</taxon>
        <taxon>Euglenida</taxon>
        <taxon>Spirocuta</taxon>
        <taxon>Euglenophyceae</taxon>
        <taxon>Eutreptiales</taxon>
        <taxon>Eutreptiaceae</taxon>
        <taxon>Eutreptiella</taxon>
    </lineage>
</organism>
<name>A0A7S4LEV1_9EUGL</name>
<gene>
    <name evidence="2" type="ORF">EGYM00163_LOCUS35932</name>
</gene>
<protein>
    <submittedName>
        <fullName evidence="2">Uncharacterized protein</fullName>
    </submittedName>
</protein>
<dbReference type="AlphaFoldDB" id="A0A7S4LEV1"/>
<dbReference type="EMBL" id="HBJA01104258">
    <property type="protein sequence ID" value="CAE0824697.1"/>
    <property type="molecule type" value="Transcribed_RNA"/>
</dbReference>
<sequence>MTFGLASGDQQVAQREAIKVFGAGVKVMSIRHLQRSGMVRPVYDVELKGVPAGWEGSKVPAADTRLRERSWQRVVRATVRQQYRTLGRNALPAVTGCPNPEDTMAVDVEAGDSADADLL</sequence>
<feature type="compositionally biased region" description="Acidic residues" evidence="1">
    <location>
        <begin position="109"/>
        <end position="119"/>
    </location>
</feature>